<evidence type="ECO:0000256" key="7">
    <source>
        <dbReference type="RuleBase" id="RU003956"/>
    </source>
</evidence>
<dbReference type="AlphaFoldDB" id="A0A5C5ZUT8"/>
<dbReference type="PROSITE" id="PS00704">
    <property type="entry name" value="PROK_CO2_ANHYDRASE_1"/>
    <property type="match status" value="1"/>
</dbReference>
<reference evidence="9 10" key="1">
    <citation type="submission" date="2019-02" db="EMBL/GenBank/DDBJ databases">
        <title>Deep-cultivation of Planctomycetes and their phenomic and genomic characterization uncovers novel biology.</title>
        <authorList>
            <person name="Wiegand S."/>
            <person name="Jogler M."/>
            <person name="Boedeker C."/>
            <person name="Pinto D."/>
            <person name="Vollmers J."/>
            <person name="Rivas-Marin E."/>
            <person name="Kohn T."/>
            <person name="Peeters S.H."/>
            <person name="Heuer A."/>
            <person name="Rast P."/>
            <person name="Oberbeckmann S."/>
            <person name="Bunk B."/>
            <person name="Jeske O."/>
            <person name="Meyerdierks A."/>
            <person name="Storesund J.E."/>
            <person name="Kallscheuer N."/>
            <person name="Luecker S."/>
            <person name="Lage O.M."/>
            <person name="Pohl T."/>
            <person name="Merkel B.J."/>
            <person name="Hornburger P."/>
            <person name="Mueller R.-W."/>
            <person name="Bruemmer F."/>
            <person name="Labrenz M."/>
            <person name="Spormann A.M."/>
            <person name="Op Den Camp H."/>
            <person name="Overmann J."/>
            <person name="Amann R."/>
            <person name="Jetten M.S.M."/>
            <person name="Mascher T."/>
            <person name="Medema M.H."/>
            <person name="Devos D.P."/>
            <person name="Kaster A.-K."/>
            <person name="Ovreas L."/>
            <person name="Rohde M."/>
            <person name="Galperin M.Y."/>
            <person name="Jogler C."/>
        </authorList>
    </citation>
    <scope>NUCLEOTIDE SEQUENCE [LARGE SCALE GENOMIC DNA]</scope>
    <source>
        <strain evidence="9 10">Mal64</strain>
    </source>
</reference>
<feature type="binding site" evidence="6">
    <location>
        <position position="78"/>
    </location>
    <ligand>
        <name>Zn(2+)</name>
        <dbReference type="ChEBI" id="CHEBI:29105"/>
    </ligand>
</feature>
<comment type="catalytic activity">
    <reaction evidence="5 7">
        <text>hydrogencarbonate + H(+) = CO2 + H2O</text>
        <dbReference type="Rhea" id="RHEA:10748"/>
        <dbReference type="ChEBI" id="CHEBI:15377"/>
        <dbReference type="ChEBI" id="CHEBI:15378"/>
        <dbReference type="ChEBI" id="CHEBI:16526"/>
        <dbReference type="ChEBI" id="CHEBI:17544"/>
        <dbReference type="EC" id="4.2.1.1"/>
    </reaction>
</comment>
<comment type="function">
    <text evidence="7">Reversible hydration of carbon dioxide.</text>
</comment>
<sequence precursor="true">MRFVTIIGAAGLLASLCSAPATAGEAASVSAQDALSRLVEGNKRFVRGESIHPHASADYRASLAHEQHPFATVLACSDSRVTPVLIFDQGVGDLFVIRVAGNVVDDDVTGSIEYAVDHLGCPLVLVMGHKSCGAVTAAHHAFVAHDLQEEPQEILSLLARIAPAMRGLDRNKPTEGQVDEAIEKNVRIAIQRLSACHDLHESLEAGKLQIRGAVYDLETGAVHLLGD</sequence>
<dbReference type="GO" id="GO:0015976">
    <property type="term" value="P:carbon utilization"/>
    <property type="evidence" value="ECO:0007669"/>
    <property type="project" value="InterPro"/>
</dbReference>
<feature type="binding site" evidence="6">
    <location>
        <position position="132"/>
    </location>
    <ligand>
        <name>Zn(2+)</name>
        <dbReference type="ChEBI" id="CHEBI:29105"/>
    </ligand>
</feature>
<evidence type="ECO:0000256" key="2">
    <source>
        <dbReference type="ARBA" id="ARBA00012925"/>
    </source>
</evidence>
<dbReference type="CDD" id="cd03378">
    <property type="entry name" value="beta_CA_cladeC"/>
    <property type="match status" value="1"/>
</dbReference>
<dbReference type="Proteomes" id="UP000315440">
    <property type="component" value="Unassembled WGS sequence"/>
</dbReference>
<dbReference type="Gene3D" id="3.40.1050.10">
    <property type="entry name" value="Carbonic anhydrase"/>
    <property type="match status" value="1"/>
</dbReference>
<evidence type="ECO:0000256" key="1">
    <source>
        <dbReference type="ARBA" id="ARBA00006217"/>
    </source>
</evidence>
<evidence type="ECO:0000256" key="4">
    <source>
        <dbReference type="ARBA" id="ARBA00023239"/>
    </source>
</evidence>
<evidence type="ECO:0000313" key="9">
    <source>
        <dbReference type="EMBL" id="TWT90737.1"/>
    </source>
</evidence>
<keyword evidence="6" id="KW-0479">Metal-binding</keyword>
<comment type="similarity">
    <text evidence="1 7">Belongs to the beta-class carbonic anhydrase family.</text>
</comment>
<gene>
    <name evidence="9" type="primary">mtcA2</name>
    <name evidence="9" type="ORF">Mal64_11330</name>
</gene>
<feature type="signal peptide" evidence="8">
    <location>
        <begin position="1"/>
        <end position="23"/>
    </location>
</feature>
<dbReference type="InterPro" id="IPR015892">
    <property type="entry name" value="Carbonic_anhydrase_CS"/>
</dbReference>
<dbReference type="InterPro" id="IPR001765">
    <property type="entry name" value="Carbonic_anhydrase"/>
</dbReference>
<protein>
    <recommendedName>
        <fullName evidence="2 7">Carbonic anhydrase</fullName>
        <ecNumber evidence="2 7">4.2.1.1</ecNumber>
    </recommendedName>
    <alternativeName>
        <fullName evidence="7">Carbonate dehydratase</fullName>
    </alternativeName>
</protein>
<accession>A0A5C5ZUT8</accession>
<dbReference type="PANTHER" id="PTHR11002">
    <property type="entry name" value="CARBONIC ANHYDRASE"/>
    <property type="match status" value="1"/>
</dbReference>
<evidence type="ECO:0000256" key="5">
    <source>
        <dbReference type="ARBA" id="ARBA00048348"/>
    </source>
</evidence>
<comment type="caution">
    <text evidence="9">The sequence shown here is derived from an EMBL/GenBank/DDBJ whole genome shotgun (WGS) entry which is preliminary data.</text>
</comment>
<organism evidence="9 10">
    <name type="scientific">Pseudobythopirellula maris</name>
    <dbReference type="NCBI Taxonomy" id="2527991"/>
    <lineage>
        <taxon>Bacteria</taxon>
        <taxon>Pseudomonadati</taxon>
        <taxon>Planctomycetota</taxon>
        <taxon>Planctomycetia</taxon>
        <taxon>Pirellulales</taxon>
        <taxon>Lacipirellulaceae</taxon>
        <taxon>Pseudobythopirellula</taxon>
    </lineage>
</organism>
<dbReference type="Pfam" id="PF00484">
    <property type="entry name" value="Pro_CA"/>
    <property type="match status" value="1"/>
</dbReference>
<dbReference type="EMBL" id="SJPQ01000001">
    <property type="protein sequence ID" value="TWT90737.1"/>
    <property type="molecule type" value="Genomic_DNA"/>
</dbReference>
<dbReference type="GO" id="GO:0004089">
    <property type="term" value="F:carbonate dehydratase activity"/>
    <property type="evidence" value="ECO:0007669"/>
    <property type="project" value="UniProtKB-UniRule"/>
</dbReference>
<dbReference type="SUPFAM" id="SSF53056">
    <property type="entry name" value="beta-carbonic anhydrase, cab"/>
    <property type="match status" value="1"/>
</dbReference>
<dbReference type="EC" id="4.2.1.1" evidence="2 7"/>
<comment type="cofactor">
    <cofactor evidence="6">
        <name>Zn(2+)</name>
        <dbReference type="ChEBI" id="CHEBI:29105"/>
    </cofactor>
    <text evidence="6">Binds 1 zinc ion per subunit.</text>
</comment>
<keyword evidence="8" id="KW-0732">Signal</keyword>
<keyword evidence="10" id="KW-1185">Reference proteome</keyword>
<feature type="binding site" evidence="6">
    <location>
        <position position="76"/>
    </location>
    <ligand>
        <name>Zn(2+)</name>
        <dbReference type="ChEBI" id="CHEBI:29105"/>
    </ligand>
</feature>
<evidence type="ECO:0000256" key="3">
    <source>
        <dbReference type="ARBA" id="ARBA00022833"/>
    </source>
</evidence>
<dbReference type="GO" id="GO:0008270">
    <property type="term" value="F:zinc ion binding"/>
    <property type="evidence" value="ECO:0007669"/>
    <property type="project" value="UniProtKB-UniRule"/>
</dbReference>
<feature type="chain" id="PRO_5022675869" description="Carbonic anhydrase" evidence="8">
    <location>
        <begin position="24"/>
        <end position="227"/>
    </location>
</feature>
<proteinExistence type="inferred from homology"/>
<keyword evidence="3 6" id="KW-0862">Zinc</keyword>
<name>A0A5C5ZUT8_9BACT</name>
<dbReference type="OrthoDB" id="9769739at2"/>
<dbReference type="SMART" id="SM00947">
    <property type="entry name" value="Pro_CA"/>
    <property type="match status" value="1"/>
</dbReference>
<keyword evidence="4 7" id="KW-0456">Lyase</keyword>
<dbReference type="InterPro" id="IPR036874">
    <property type="entry name" value="Carbonic_anhydrase_sf"/>
</dbReference>
<evidence type="ECO:0000313" key="10">
    <source>
        <dbReference type="Proteomes" id="UP000315440"/>
    </source>
</evidence>
<feature type="binding site" evidence="6">
    <location>
        <position position="129"/>
    </location>
    <ligand>
        <name>Zn(2+)</name>
        <dbReference type="ChEBI" id="CHEBI:29105"/>
    </ligand>
</feature>
<evidence type="ECO:0000256" key="8">
    <source>
        <dbReference type="SAM" id="SignalP"/>
    </source>
</evidence>
<dbReference type="PROSITE" id="PS00705">
    <property type="entry name" value="PROK_CO2_ANHYDRASE_2"/>
    <property type="match status" value="1"/>
</dbReference>
<dbReference type="PANTHER" id="PTHR11002:SF79">
    <property type="entry name" value="CARBONIC ANHYDRASE 2"/>
    <property type="match status" value="1"/>
</dbReference>
<evidence type="ECO:0000256" key="6">
    <source>
        <dbReference type="PIRSR" id="PIRSR601765-1"/>
    </source>
</evidence>